<dbReference type="RefSeq" id="WP_406694793.1">
    <property type="nucleotide sequence ID" value="NZ_CP155447.1"/>
</dbReference>
<dbReference type="InterPro" id="IPR040449">
    <property type="entry name" value="Peptidase_S66_N"/>
</dbReference>
<dbReference type="PANTHER" id="PTHR30237:SF2">
    <property type="entry name" value="MUREIN TETRAPEPTIDE CARBOXYPEPTIDASE"/>
    <property type="match status" value="1"/>
</dbReference>
<sequence>MMPDLTIRTRVLKCCLLWAWSSFAGMNAAVAADANRSLEWLNPPALKPGDTIAFASPAGPAILAPLREYARALEQAGYKVIIPEGIEERKQGYLGGTDDQRADELNGFIRDPKVRAIFPVRGGYGLTRIIDRIDYPALRKDPKIIIGYSDLTALHLAVAREAKVITFHSPMPMGGLARDEKKEITFAGRSFQRVIFADQYQQGQNGFVVAVPEGRKPETLVGGKASGRLLGGNLTLLCSTLGTPYAIQPKGAILLIEDVNEAPYRVDRSLSQLRLAGVLDQLAGVVIGSFTSKEPADRNETDRVLREYFAQSKVPVILNFPIGHTPHNATVPHGGLVELNADEAELKVLENPVRLD</sequence>
<keyword evidence="3" id="KW-0645">Protease</keyword>
<dbReference type="GO" id="GO:0004180">
    <property type="term" value="F:carboxypeptidase activity"/>
    <property type="evidence" value="ECO:0007669"/>
    <property type="project" value="UniProtKB-KW"/>
</dbReference>
<dbReference type="Pfam" id="PF17676">
    <property type="entry name" value="Peptidase_S66C"/>
    <property type="match status" value="1"/>
</dbReference>
<keyword evidence="2" id="KW-0121">Carboxypeptidase</keyword>
<dbReference type="CDD" id="cd07025">
    <property type="entry name" value="Peptidase_S66"/>
    <property type="match status" value="1"/>
</dbReference>
<dbReference type="PANTHER" id="PTHR30237">
    <property type="entry name" value="MURAMOYLTETRAPEPTIDE CARBOXYPEPTIDASE"/>
    <property type="match status" value="1"/>
</dbReference>
<dbReference type="InterPro" id="IPR040921">
    <property type="entry name" value="Peptidase_S66C"/>
</dbReference>
<feature type="active site" description="Charge relay system" evidence="6">
    <location>
        <position position="257"/>
    </location>
</feature>
<reference evidence="10" key="1">
    <citation type="submission" date="2024-05" db="EMBL/GenBank/DDBJ databases">
        <title>Planctomycetes of the genus Singulisphaera possess chitinolytic capabilities.</title>
        <authorList>
            <person name="Ivanova A."/>
        </authorList>
    </citation>
    <scope>NUCLEOTIDE SEQUENCE</scope>
    <source>
        <strain evidence="10">Ch08T</strain>
    </source>
</reference>
<evidence type="ECO:0000256" key="3">
    <source>
        <dbReference type="ARBA" id="ARBA00022670"/>
    </source>
</evidence>
<dbReference type="GO" id="GO:0008236">
    <property type="term" value="F:serine-type peptidase activity"/>
    <property type="evidence" value="ECO:0007669"/>
    <property type="project" value="UniProtKB-KW"/>
</dbReference>
<dbReference type="SUPFAM" id="SSF141986">
    <property type="entry name" value="LD-carboxypeptidase A C-terminal domain-like"/>
    <property type="match status" value="1"/>
</dbReference>
<feature type="active site" description="Charge relay system" evidence="6">
    <location>
        <position position="324"/>
    </location>
</feature>
<feature type="domain" description="LD-carboxypeptidase N-terminal" evidence="8">
    <location>
        <begin position="52"/>
        <end position="168"/>
    </location>
</feature>
<dbReference type="Gene3D" id="3.50.30.60">
    <property type="entry name" value="LD-carboxypeptidase A C-terminal domain-like"/>
    <property type="match status" value="1"/>
</dbReference>
<evidence type="ECO:0000256" key="1">
    <source>
        <dbReference type="ARBA" id="ARBA00010233"/>
    </source>
</evidence>
<evidence type="ECO:0000256" key="7">
    <source>
        <dbReference type="SAM" id="SignalP"/>
    </source>
</evidence>
<dbReference type="Gene3D" id="3.40.50.10740">
    <property type="entry name" value="Class I glutamine amidotransferase-like"/>
    <property type="match status" value="1"/>
</dbReference>
<dbReference type="InterPro" id="IPR003507">
    <property type="entry name" value="S66_fam"/>
</dbReference>
<dbReference type="AlphaFoldDB" id="A0AAU7CA85"/>
<comment type="similarity">
    <text evidence="1">Belongs to the peptidase S66 family.</text>
</comment>
<evidence type="ECO:0000256" key="2">
    <source>
        <dbReference type="ARBA" id="ARBA00022645"/>
    </source>
</evidence>
<keyword evidence="5" id="KW-0720">Serine protease</keyword>
<evidence type="ECO:0000256" key="4">
    <source>
        <dbReference type="ARBA" id="ARBA00022801"/>
    </source>
</evidence>
<evidence type="ECO:0000256" key="5">
    <source>
        <dbReference type="ARBA" id="ARBA00022825"/>
    </source>
</evidence>
<proteinExistence type="inferred from homology"/>
<organism evidence="10">
    <name type="scientific">Singulisphaera sp. Ch08</name>
    <dbReference type="NCBI Taxonomy" id="3120278"/>
    <lineage>
        <taxon>Bacteria</taxon>
        <taxon>Pseudomonadati</taxon>
        <taxon>Planctomycetota</taxon>
        <taxon>Planctomycetia</taxon>
        <taxon>Isosphaerales</taxon>
        <taxon>Isosphaeraceae</taxon>
        <taxon>Singulisphaera</taxon>
    </lineage>
</organism>
<feature type="domain" description="LD-carboxypeptidase C-terminal" evidence="9">
    <location>
        <begin position="226"/>
        <end position="339"/>
    </location>
</feature>
<dbReference type="GO" id="GO:0006508">
    <property type="term" value="P:proteolysis"/>
    <property type="evidence" value="ECO:0007669"/>
    <property type="project" value="UniProtKB-KW"/>
</dbReference>
<feature type="signal peptide" evidence="7">
    <location>
        <begin position="1"/>
        <end position="24"/>
    </location>
</feature>
<keyword evidence="4" id="KW-0378">Hydrolase</keyword>
<keyword evidence="7" id="KW-0732">Signal</keyword>
<evidence type="ECO:0000313" key="10">
    <source>
        <dbReference type="EMBL" id="XBH02050.1"/>
    </source>
</evidence>
<dbReference type="InterPro" id="IPR029062">
    <property type="entry name" value="Class_I_gatase-like"/>
</dbReference>
<evidence type="ECO:0000259" key="9">
    <source>
        <dbReference type="Pfam" id="PF17676"/>
    </source>
</evidence>
<feature type="chain" id="PRO_5043761514" evidence="7">
    <location>
        <begin position="25"/>
        <end position="356"/>
    </location>
</feature>
<dbReference type="SUPFAM" id="SSF52317">
    <property type="entry name" value="Class I glutamine amidotransferase-like"/>
    <property type="match status" value="1"/>
</dbReference>
<protein>
    <submittedName>
        <fullName evidence="10">LD-carboxypeptidase</fullName>
    </submittedName>
</protein>
<evidence type="ECO:0000256" key="6">
    <source>
        <dbReference type="PIRSR" id="PIRSR028757-1"/>
    </source>
</evidence>
<dbReference type="InterPro" id="IPR027478">
    <property type="entry name" value="LdcA_N"/>
</dbReference>
<feature type="active site" description="Nucleophile" evidence="6">
    <location>
        <position position="149"/>
    </location>
</feature>
<gene>
    <name evidence="10" type="ORF">V5E97_27485</name>
</gene>
<name>A0AAU7CA85_9BACT</name>
<dbReference type="PIRSF" id="PIRSF028757">
    <property type="entry name" value="LD-carboxypeptidase"/>
    <property type="match status" value="1"/>
</dbReference>
<dbReference type="InterPro" id="IPR027461">
    <property type="entry name" value="Carboxypeptidase_A_C_sf"/>
</dbReference>
<dbReference type="EMBL" id="CP155447">
    <property type="protein sequence ID" value="XBH02050.1"/>
    <property type="molecule type" value="Genomic_DNA"/>
</dbReference>
<accession>A0AAU7CA85</accession>
<dbReference type="Pfam" id="PF02016">
    <property type="entry name" value="Peptidase_S66"/>
    <property type="match status" value="1"/>
</dbReference>
<evidence type="ECO:0000259" key="8">
    <source>
        <dbReference type="Pfam" id="PF02016"/>
    </source>
</evidence>